<keyword evidence="7 9" id="KW-0472">Membrane</keyword>
<feature type="transmembrane region" description="Helical" evidence="9">
    <location>
        <begin position="276"/>
        <end position="297"/>
    </location>
</feature>
<dbReference type="GO" id="GO:0005524">
    <property type="term" value="F:ATP binding"/>
    <property type="evidence" value="ECO:0007669"/>
    <property type="project" value="UniProtKB-KW"/>
</dbReference>
<dbReference type="Pfam" id="PF00664">
    <property type="entry name" value="ABC_membrane"/>
    <property type="match status" value="1"/>
</dbReference>
<keyword evidence="4" id="KW-0547">Nucleotide-binding</keyword>
<keyword evidence="5" id="KW-0067">ATP-binding</keyword>
<proteinExistence type="predicted"/>
<evidence type="ECO:0000256" key="5">
    <source>
        <dbReference type="ARBA" id="ARBA00022840"/>
    </source>
</evidence>
<feature type="domain" description="ABC transmembrane type-1" evidence="11">
    <location>
        <begin position="48"/>
        <end position="333"/>
    </location>
</feature>
<evidence type="ECO:0000259" key="10">
    <source>
        <dbReference type="PROSITE" id="PS50893"/>
    </source>
</evidence>
<evidence type="ECO:0000259" key="11">
    <source>
        <dbReference type="PROSITE" id="PS50929"/>
    </source>
</evidence>
<keyword evidence="2" id="KW-0813">Transport</keyword>
<dbReference type="EMBL" id="PJCH01000010">
    <property type="protein sequence ID" value="PQA87089.1"/>
    <property type="molecule type" value="Genomic_DNA"/>
</dbReference>
<dbReference type="InterPro" id="IPR003593">
    <property type="entry name" value="AAA+_ATPase"/>
</dbReference>
<evidence type="ECO:0000256" key="6">
    <source>
        <dbReference type="ARBA" id="ARBA00022989"/>
    </source>
</evidence>
<dbReference type="SMART" id="SM00382">
    <property type="entry name" value="AAA"/>
    <property type="match status" value="1"/>
</dbReference>
<dbReference type="PANTHER" id="PTHR43394">
    <property type="entry name" value="ATP-DEPENDENT PERMEASE MDL1, MITOCHONDRIAL"/>
    <property type="match status" value="1"/>
</dbReference>
<dbReference type="Gene3D" id="3.40.50.300">
    <property type="entry name" value="P-loop containing nucleotide triphosphate hydrolases"/>
    <property type="match status" value="1"/>
</dbReference>
<organism evidence="12 13">
    <name type="scientific">Hyphococcus luteus</name>
    <dbReference type="NCBI Taxonomy" id="2058213"/>
    <lineage>
        <taxon>Bacteria</taxon>
        <taxon>Pseudomonadati</taxon>
        <taxon>Pseudomonadota</taxon>
        <taxon>Alphaproteobacteria</taxon>
        <taxon>Parvularculales</taxon>
        <taxon>Parvularculaceae</taxon>
        <taxon>Hyphococcus</taxon>
    </lineage>
</organism>
<dbReference type="AlphaFoldDB" id="A0A2S7K3L5"/>
<evidence type="ECO:0000256" key="7">
    <source>
        <dbReference type="ARBA" id="ARBA00023136"/>
    </source>
</evidence>
<dbReference type="PANTHER" id="PTHR43394:SF7">
    <property type="entry name" value="ABC TRANSPORTER B FAMILY MEMBER 28"/>
    <property type="match status" value="1"/>
</dbReference>
<evidence type="ECO:0000256" key="1">
    <source>
        <dbReference type="ARBA" id="ARBA00004651"/>
    </source>
</evidence>
<keyword evidence="6 9" id="KW-1133">Transmembrane helix</keyword>
<evidence type="ECO:0000256" key="8">
    <source>
        <dbReference type="SAM" id="MobiDB-lite"/>
    </source>
</evidence>
<gene>
    <name evidence="12" type="ORF">CW354_13660</name>
</gene>
<name>A0A2S7K3L5_9PROT</name>
<evidence type="ECO:0000313" key="13">
    <source>
        <dbReference type="Proteomes" id="UP000239504"/>
    </source>
</evidence>
<dbReference type="SUPFAM" id="SSF90123">
    <property type="entry name" value="ABC transporter transmembrane region"/>
    <property type="match status" value="1"/>
</dbReference>
<dbReference type="InterPro" id="IPR036640">
    <property type="entry name" value="ABC1_TM_sf"/>
</dbReference>
<feature type="region of interest" description="Disordered" evidence="8">
    <location>
        <begin position="1"/>
        <end position="24"/>
    </location>
</feature>
<dbReference type="GO" id="GO:0016887">
    <property type="term" value="F:ATP hydrolysis activity"/>
    <property type="evidence" value="ECO:0007669"/>
    <property type="project" value="InterPro"/>
</dbReference>
<feature type="transmembrane region" description="Helical" evidence="9">
    <location>
        <begin position="43"/>
        <end position="66"/>
    </location>
</feature>
<dbReference type="SUPFAM" id="SSF52540">
    <property type="entry name" value="P-loop containing nucleoside triphosphate hydrolases"/>
    <property type="match status" value="1"/>
</dbReference>
<dbReference type="Gene3D" id="1.20.1560.10">
    <property type="entry name" value="ABC transporter type 1, transmembrane domain"/>
    <property type="match status" value="1"/>
</dbReference>
<accession>A0A2S7K3L5</accession>
<reference evidence="12 13" key="1">
    <citation type="submission" date="2017-12" db="EMBL/GenBank/DDBJ databases">
        <authorList>
            <person name="Hurst M.R.H."/>
        </authorList>
    </citation>
    <scope>NUCLEOTIDE SEQUENCE [LARGE SCALE GENOMIC DNA]</scope>
    <source>
        <strain evidence="12 13">SY-3-19</strain>
    </source>
</reference>
<evidence type="ECO:0000256" key="9">
    <source>
        <dbReference type="SAM" id="Phobius"/>
    </source>
</evidence>
<sequence length="604" mass="63888">MRARQSLRSARLADPSPDSSSLDPHVSTRILAGRLWRGYLARYWPGLALALAAMAVYSGAQAGFAFSVEWIFGGLSGEEGAPSLGAVARFAPVIIIGLAVVYSASLYVSTRLTARAALSALRDMQNDMFDKMTALDFAQLRGQVAGQYMARFTNDVTVLRETLTRAAKGVRDAVTFAGLCAVMIYYDAVLFAAVIVIYALVGVFVARIGKLLRSASRKAQEQAGDLTALIGESVSGARMVKTYQIEPLERARASAAFDERLSVLLKMAYTRALNEPVIFVAGAAAIAVIIAVVAARIGAGATSFSEFAGFLTALVMLSQPGRGLGTLNAVVQEGFGAFERILSLIDAEPAVKTAPDAFDLPPGPGAIRFENVSFAYADGSKAVAGVTLDIPAGKMVALVGASGAGKSTLMNLLPRLYEPGEGRILIDGEDIAEVTLRSLRARMALVSQEAVLFNMSALENIAFGNPAASRADIIRAAENAAANDFIAQLPNAYDTPLGEGGANLSGGQRQRVALARAFLKDAPILLLDEATSALDAESEAKIQDALKRLTQGRTTLVIAHRLSTVKDADMIVVMDKGRIVETGTHDELVERQGAYARQAALQLV</sequence>
<dbReference type="InterPro" id="IPR003439">
    <property type="entry name" value="ABC_transporter-like_ATP-bd"/>
</dbReference>
<dbReference type="GO" id="GO:0015421">
    <property type="term" value="F:ABC-type oligopeptide transporter activity"/>
    <property type="evidence" value="ECO:0007669"/>
    <property type="project" value="TreeGrafter"/>
</dbReference>
<dbReference type="InterPro" id="IPR039421">
    <property type="entry name" value="Type_1_exporter"/>
</dbReference>
<dbReference type="CDD" id="cd18552">
    <property type="entry name" value="ABC_6TM_MsbA_like"/>
    <property type="match status" value="1"/>
</dbReference>
<evidence type="ECO:0000256" key="3">
    <source>
        <dbReference type="ARBA" id="ARBA00022692"/>
    </source>
</evidence>
<dbReference type="PROSITE" id="PS50893">
    <property type="entry name" value="ABC_TRANSPORTER_2"/>
    <property type="match status" value="1"/>
</dbReference>
<feature type="transmembrane region" description="Helical" evidence="9">
    <location>
        <begin position="86"/>
        <end position="108"/>
    </location>
</feature>
<dbReference type="Proteomes" id="UP000239504">
    <property type="component" value="Unassembled WGS sequence"/>
</dbReference>
<dbReference type="InterPro" id="IPR011527">
    <property type="entry name" value="ABC1_TM_dom"/>
</dbReference>
<dbReference type="PROSITE" id="PS50929">
    <property type="entry name" value="ABC_TM1F"/>
    <property type="match status" value="1"/>
</dbReference>
<dbReference type="PROSITE" id="PS00211">
    <property type="entry name" value="ABC_TRANSPORTER_1"/>
    <property type="match status" value="1"/>
</dbReference>
<evidence type="ECO:0000256" key="4">
    <source>
        <dbReference type="ARBA" id="ARBA00022741"/>
    </source>
</evidence>
<dbReference type="InterPro" id="IPR027417">
    <property type="entry name" value="P-loop_NTPase"/>
</dbReference>
<evidence type="ECO:0000313" key="12">
    <source>
        <dbReference type="EMBL" id="PQA87089.1"/>
    </source>
</evidence>
<comment type="caution">
    <text evidence="12">The sequence shown here is derived from an EMBL/GenBank/DDBJ whole genome shotgun (WGS) entry which is preliminary data.</text>
</comment>
<keyword evidence="3 9" id="KW-0812">Transmembrane</keyword>
<feature type="transmembrane region" description="Helical" evidence="9">
    <location>
        <begin position="169"/>
        <end position="186"/>
    </location>
</feature>
<dbReference type="GO" id="GO:0090374">
    <property type="term" value="P:oligopeptide export from mitochondrion"/>
    <property type="evidence" value="ECO:0007669"/>
    <property type="project" value="TreeGrafter"/>
</dbReference>
<evidence type="ECO:0000256" key="2">
    <source>
        <dbReference type="ARBA" id="ARBA00022448"/>
    </source>
</evidence>
<feature type="domain" description="ABC transporter" evidence="10">
    <location>
        <begin position="367"/>
        <end position="601"/>
    </location>
</feature>
<dbReference type="InterPro" id="IPR017871">
    <property type="entry name" value="ABC_transporter-like_CS"/>
</dbReference>
<keyword evidence="13" id="KW-1185">Reference proteome</keyword>
<dbReference type="Pfam" id="PF00005">
    <property type="entry name" value="ABC_tran"/>
    <property type="match status" value="1"/>
</dbReference>
<feature type="transmembrane region" description="Helical" evidence="9">
    <location>
        <begin position="192"/>
        <end position="209"/>
    </location>
</feature>
<comment type="subcellular location">
    <subcellularLocation>
        <location evidence="1">Cell membrane</location>
        <topology evidence="1">Multi-pass membrane protein</topology>
    </subcellularLocation>
</comment>
<dbReference type="FunFam" id="3.40.50.300:FF:000287">
    <property type="entry name" value="Multidrug ABC transporter ATP-binding protein"/>
    <property type="match status" value="1"/>
</dbReference>
<protein>
    <submittedName>
        <fullName evidence="12">ABC transporter permease</fullName>
    </submittedName>
</protein>
<dbReference type="GO" id="GO:0005886">
    <property type="term" value="C:plasma membrane"/>
    <property type="evidence" value="ECO:0007669"/>
    <property type="project" value="UniProtKB-SubCell"/>
</dbReference>